<dbReference type="EMBL" id="AZBU02000012">
    <property type="protein sequence ID" value="TKR59849.1"/>
    <property type="molecule type" value="Genomic_DNA"/>
</dbReference>
<gene>
    <name evidence="1" type="ORF">L596_029462</name>
</gene>
<accession>A0A4U5LUQ8</accession>
<dbReference type="AlphaFoldDB" id="A0A4U5LUQ8"/>
<evidence type="ECO:0000313" key="2">
    <source>
        <dbReference type="Proteomes" id="UP000298663"/>
    </source>
</evidence>
<dbReference type="Proteomes" id="UP000298663">
    <property type="component" value="Unassembled WGS sequence"/>
</dbReference>
<reference evidence="1 2" key="1">
    <citation type="journal article" date="2015" name="Genome Biol.">
        <title>Comparative genomics of Steinernema reveals deeply conserved gene regulatory networks.</title>
        <authorList>
            <person name="Dillman A.R."/>
            <person name="Macchietto M."/>
            <person name="Porter C.F."/>
            <person name="Rogers A."/>
            <person name="Williams B."/>
            <person name="Antoshechkin I."/>
            <person name="Lee M.M."/>
            <person name="Goodwin Z."/>
            <person name="Lu X."/>
            <person name="Lewis E.E."/>
            <person name="Goodrich-Blair H."/>
            <person name="Stock S.P."/>
            <person name="Adams B.J."/>
            <person name="Sternberg P.W."/>
            <person name="Mortazavi A."/>
        </authorList>
    </citation>
    <scope>NUCLEOTIDE SEQUENCE [LARGE SCALE GENOMIC DNA]</scope>
    <source>
        <strain evidence="1 2">ALL</strain>
    </source>
</reference>
<name>A0A4U5LUQ8_STECR</name>
<organism evidence="1 2">
    <name type="scientific">Steinernema carpocapsae</name>
    <name type="common">Entomopathogenic nematode</name>
    <dbReference type="NCBI Taxonomy" id="34508"/>
    <lineage>
        <taxon>Eukaryota</taxon>
        <taxon>Metazoa</taxon>
        <taxon>Ecdysozoa</taxon>
        <taxon>Nematoda</taxon>
        <taxon>Chromadorea</taxon>
        <taxon>Rhabditida</taxon>
        <taxon>Tylenchina</taxon>
        <taxon>Panagrolaimomorpha</taxon>
        <taxon>Strongyloidoidea</taxon>
        <taxon>Steinernematidae</taxon>
        <taxon>Steinernema</taxon>
    </lineage>
</organism>
<keyword evidence="2" id="KW-1185">Reference proteome</keyword>
<proteinExistence type="predicted"/>
<evidence type="ECO:0000313" key="1">
    <source>
        <dbReference type="EMBL" id="TKR59849.1"/>
    </source>
</evidence>
<sequence length="103" mass="11618">MIAQQPIESVDNLSEFIDRTPVLVKLDQSKADNFEFTYKLCSPSRGTSVNLVRDRTNDQMCLYAEKKIHKFHGGKLSKTLLKSVVQICKMTRTCGGSCKSCKE</sequence>
<reference evidence="1 2" key="2">
    <citation type="journal article" date="2019" name="G3 (Bethesda)">
        <title>Hybrid Assembly of the Genome of the Entomopathogenic Nematode Steinernema carpocapsae Identifies the X-Chromosome.</title>
        <authorList>
            <person name="Serra L."/>
            <person name="Macchietto M."/>
            <person name="Macias-Munoz A."/>
            <person name="McGill C.J."/>
            <person name="Rodriguez I.M."/>
            <person name="Rodriguez B."/>
            <person name="Murad R."/>
            <person name="Mortazavi A."/>
        </authorList>
    </citation>
    <scope>NUCLEOTIDE SEQUENCE [LARGE SCALE GENOMIC DNA]</scope>
    <source>
        <strain evidence="1 2">ALL</strain>
    </source>
</reference>
<comment type="caution">
    <text evidence="1">The sequence shown here is derived from an EMBL/GenBank/DDBJ whole genome shotgun (WGS) entry which is preliminary data.</text>
</comment>
<dbReference type="OrthoDB" id="408964at2759"/>
<protein>
    <submittedName>
        <fullName evidence="1">Uncharacterized protein</fullName>
    </submittedName>
</protein>